<accession>A0A563VLJ3</accession>
<name>A0A563VLJ3_9CYAN</name>
<evidence type="ECO:0000313" key="2">
    <source>
        <dbReference type="Proteomes" id="UP000320055"/>
    </source>
</evidence>
<organism evidence="1 2">
    <name type="scientific">Hyella patelloides LEGE 07179</name>
    <dbReference type="NCBI Taxonomy" id="945734"/>
    <lineage>
        <taxon>Bacteria</taxon>
        <taxon>Bacillati</taxon>
        <taxon>Cyanobacteriota</taxon>
        <taxon>Cyanophyceae</taxon>
        <taxon>Pleurocapsales</taxon>
        <taxon>Hyellaceae</taxon>
        <taxon>Hyella</taxon>
    </lineage>
</organism>
<dbReference type="AlphaFoldDB" id="A0A563VLJ3"/>
<evidence type="ECO:0000313" key="1">
    <source>
        <dbReference type="EMBL" id="VEP12320.1"/>
    </source>
</evidence>
<reference evidence="1 2" key="1">
    <citation type="submission" date="2019-01" db="EMBL/GenBank/DDBJ databases">
        <authorList>
            <person name="Brito A."/>
        </authorList>
    </citation>
    <scope>NUCLEOTIDE SEQUENCE [LARGE SCALE GENOMIC DNA]</scope>
    <source>
        <strain evidence="1">1</strain>
    </source>
</reference>
<sequence length="63" mass="7371">MIIKLPTVSLSIFGISHDLSLVRDRKFYLYKISFNSKTISVLVETSNLVNIFFKFFYCIFTNP</sequence>
<keyword evidence="2" id="KW-1185">Reference proteome</keyword>
<protein>
    <submittedName>
        <fullName evidence="1">Uncharacterized protein</fullName>
    </submittedName>
</protein>
<dbReference type="EMBL" id="CAACVJ010000049">
    <property type="protein sequence ID" value="VEP12320.1"/>
    <property type="molecule type" value="Genomic_DNA"/>
</dbReference>
<gene>
    <name evidence="1" type="ORF">H1P_1420010</name>
</gene>
<dbReference type="Proteomes" id="UP000320055">
    <property type="component" value="Unassembled WGS sequence"/>
</dbReference>
<proteinExistence type="predicted"/>